<dbReference type="InterPro" id="IPR037185">
    <property type="entry name" value="EmrE-like"/>
</dbReference>
<organism evidence="9 10">
    <name type="scientific">Lacticaseibacillus sharpeae JCM 1186 = DSM 20505</name>
    <dbReference type="NCBI Taxonomy" id="1291052"/>
    <lineage>
        <taxon>Bacteria</taxon>
        <taxon>Bacillati</taxon>
        <taxon>Bacillota</taxon>
        <taxon>Bacilli</taxon>
        <taxon>Lactobacillales</taxon>
        <taxon>Lactobacillaceae</taxon>
        <taxon>Lacticaseibacillus</taxon>
    </lineage>
</organism>
<feature type="transmembrane region" description="Helical" evidence="7">
    <location>
        <begin position="45"/>
        <end position="63"/>
    </location>
</feature>
<keyword evidence="10" id="KW-1185">Reference proteome</keyword>
<evidence type="ECO:0000256" key="7">
    <source>
        <dbReference type="SAM" id="Phobius"/>
    </source>
</evidence>
<feature type="transmembrane region" description="Helical" evidence="7">
    <location>
        <begin position="75"/>
        <end position="96"/>
    </location>
</feature>
<dbReference type="Proteomes" id="UP000051679">
    <property type="component" value="Unassembled WGS sequence"/>
</dbReference>
<feature type="domain" description="EamA" evidence="8">
    <location>
        <begin position="155"/>
        <end position="296"/>
    </location>
</feature>
<dbReference type="RefSeq" id="WP_056976230.1">
    <property type="nucleotide sequence ID" value="NZ_AYYO01000055.1"/>
</dbReference>
<feature type="transmembrane region" description="Helical" evidence="7">
    <location>
        <begin position="155"/>
        <end position="174"/>
    </location>
</feature>
<feature type="transmembrane region" description="Helical" evidence="7">
    <location>
        <begin position="224"/>
        <end position="244"/>
    </location>
</feature>
<feature type="transmembrane region" description="Helical" evidence="7">
    <location>
        <begin position="256"/>
        <end position="275"/>
    </location>
</feature>
<evidence type="ECO:0000313" key="10">
    <source>
        <dbReference type="Proteomes" id="UP000051679"/>
    </source>
</evidence>
<dbReference type="AlphaFoldDB" id="A0A0R1ZHL5"/>
<feature type="transmembrane region" description="Helical" evidence="7">
    <location>
        <begin position="186"/>
        <end position="204"/>
    </location>
</feature>
<dbReference type="InterPro" id="IPR050638">
    <property type="entry name" value="AA-Vitamin_Transporters"/>
</dbReference>
<comment type="subcellular location">
    <subcellularLocation>
        <location evidence="1">Cell membrane</location>
        <topology evidence="1">Multi-pass membrane protein</topology>
    </subcellularLocation>
</comment>
<dbReference type="Pfam" id="PF00892">
    <property type="entry name" value="EamA"/>
    <property type="match status" value="2"/>
</dbReference>
<dbReference type="GO" id="GO:0005886">
    <property type="term" value="C:plasma membrane"/>
    <property type="evidence" value="ECO:0007669"/>
    <property type="project" value="UniProtKB-SubCell"/>
</dbReference>
<evidence type="ECO:0000256" key="1">
    <source>
        <dbReference type="ARBA" id="ARBA00004651"/>
    </source>
</evidence>
<evidence type="ECO:0000256" key="3">
    <source>
        <dbReference type="ARBA" id="ARBA00022475"/>
    </source>
</evidence>
<proteinExistence type="inferred from homology"/>
<dbReference type="Gene3D" id="1.10.3730.20">
    <property type="match status" value="1"/>
</dbReference>
<dbReference type="OrthoDB" id="37139at2"/>
<dbReference type="PANTHER" id="PTHR32322">
    <property type="entry name" value="INNER MEMBRANE TRANSPORTER"/>
    <property type="match status" value="1"/>
</dbReference>
<keyword evidence="5 7" id="KW-1133">Transmembrane helix</keyword>
<gene>
    <name evidence="9" type="ORF">FC18_GL000301</name>
</gene>
<name>A0A0R1ZHL5_9LACO</name>
<dbReference type="PATRIC" id="fig|1291052.5.peg.311"/>
<sequence>MNTRKTTSVILGSLAALGCEALYGLSYIFTKQATDAASPLALLGWRFLIAFLALTVLIALGIVHVNFKGKKLKPLLLVAIFDPVLYFIGETFGISNTTASESGVFLACIPVAALIASALILHKYPTRMQVLGILITLVGVLVTVLAAGASASLSMIGYLFLLLAVVTYALYSVYVEKAAAYTGIEITYIMLAAGAIAFVIMALIEAGLHGTMSNLIRLPVKNLSFTVAVLYQGIGSSVFALFLSNYAIAQIGVNKTASFIGVSTVVSIVAGVLWLNEAFSLPQMLGAMIIICGVYTANNTFQRKHKHVNEA</sequence>
<evidence type="ECO:0000256" key="6">
    <source>
        <dbReference type="ARBA" id="ARBA00023136"/>
    </source>
</evidence>
<feature type="domain" description="EamA" evidence="8">
    <location>
        <begin position="11"/>
        <end position="144"/>
    </location>
</feature>
<dbReference type="SUPFAM" id="SSF103481">
    <property type="entry name" value="Multidrug resistance efflux transporter EmrE"/>
    <property type="match status" value="2"/>
</dbReference>
<evidence type="ECO:0000256" key="4">
    <source>
        <dbReference type="ARBA" id="ARBA00022692"/>
    </source>
</evidence>
<keyword evidence="3" id="KW-1003">Cell membrane</keyword>
<feature type="transmembrane region" description="Helical" evidence="7">
    <location>
        <begin position="281"/>
        <end position="297"/>
    </location>
</feature>
<accession>A0A0R1ZHL5</accession>
<comment type="similarity">
    <text evidence="2">Belongs to the EamA transporter family.</text>
</comment>
<dbReference type="PROSITE" id="PS51257">
    <property type="entry name" value="PROKAR_LIPOPROTEIN"/>
    <property type="match status" value="1"/>
</dbReference>
<feature type="transmembrane region" description="Helical" evidence="7">
    <location>
        <begin position="128"/>
        <end position="149"/>
    </location>
</feature>
<protein>
    <submittedName>
        <fullName evidence="9">Membrane protein</fullName>
    </submittedName>
</protein>
<evidence type="ECO:0000256" key="2">
    <source>
        <dbReference type="ARBA" id="ARBA00007362"/>
    </source>
</evidence>
<dbReference type="PANTHER" id="PTHR32322:SF18">
    <property type="entry name" value="S-ADENOSYLMETHIONINE_S-ADENOSYLHOMOCYSTEINE TRANSPORTER"/>
    <property type="match status" value="1"/>
</dbReference>
<dbReference type="InterPro" id="IPR000620">
    <property type="entry name" value="EamA_dom"/>
</dbReference>
<keyword evidence="6 7" id="KW-0472">Membrane</keyword>
<reference evidence="9 10" key="1">
    <citation type="journal article" date="2015" name="Genome Announc.">
        <title>Expanding the biotechnology potential of lactobacilli through comparative genomics of 213 strains and associated genera.</title>
        <authorList>
            <person name="Sun Z."/>
            <person name="Harris H.M."/>
            <person name="McCann A."/>
            <person name="Guo C."/>
            <person name="Argimon S."/>
            <person name="Zhang W."/>
            <person name="Yang X."/>
            <person name="Jeffery I.B."/>
            <person name="Cooney J.C."/>
            <person name="Kagawa T.F."/>
            <person name="Liu W."/>
            <person name="Song Y."/>
            <person name="Salvetti E."/>
            <person name="Wrobel A."/>
            <person name="Rasinkangas P."/>
            <person name="Parkhill J."/>
            <person name="Rea M.C."/>
            <person name="O'Sullivan O."/>
            <person name="Ritari J."/>
            <person name="Douillard F.P."/>
            <person name="Paul Ross R."/>
            <person name="Yang R."/>
            <person name="Briner A.E."/>
            <person name="Felis G.E."/>
            <person name="de Vos W.M."/>
            <person name="Barrangou R."/>
            <person name="Klaenhammer T.R."/>
            <person name="Caufield P.W."/>
            <person name="Cui Y."/>
            <person name="Zhang H."/>
            <person name="O'Toole P.W."/>
        </authorList>
    </citation>
    <scope>NUCLEOTIDE SEQUENCE [LARGE SCALE GENOMIC DNA]</scope>
    <source>
        <strain evidence="9 10">DSM 20505</strain>
    </source>
</reference>
<evidence type="ECO:0000256" key="5">
    <source>
        <dbReference type="ARBA" id="ARBA00022989"/>
    </source>
</evidence>
<dbReference type="STRING" id="1291052.FC18_GL000301"/>
<keyword evidence="4 7" id="KW-0812">Transmembrane</keyword>
<feature type="transmembrane region" description="Helical" evidence="7">
    <location>
        <begin position="102"/>
        <end position="121"/>
    </location>
</feature>
<comment type="caution">
    <text evidence="9">The sequence shown here is derived from an EMBL/GenBank/DDBJ whole genome shotgun (WGS) entry which is preliminary data.</text>
</comment>
<evidence type="ECO:0000313" key="9">
    <source>
        <dbReference type="EMBL" id="KRM54496.1"/>
    </source>
</evidence>
<evidence type="ECO:0000259" key="8">
    <source>
        <dbReference type="Pfam" id="PF00892"/>
    </source>
</evidence>
<dbReference type="EMBL" id="AYYO01000055">
    <property type="protein sequence ID" value="KRM54496.1"/>
    <property type="molecule type" value="Genomic_DNA"/>
</dbReference>